<dbReference type="EMBL" id="LKTP01000032">
    <property type="protein sequence ID" value="KRG28090.1"/>
    <property type="molecule type" value="Genomic_DNA"/>
</dbReference>
<dbReference type="GO" id="GO:0003677">
    <property type="term" value="F:DNA binding"/>
    <property type="evidence" value="ECO:0007669"/>
    <property type="project" value="InterPro"/>
</dbReference>
<evidence type="ECO:0000259" key="3">
    <source>
        <dbReference type="Pfam" id="PF02371"/>
    </source>
</evidence>
<dbReference type="PANTHER" id="PTHR33055:SF13">
    <property type="entry name" value="TRANSPOSASE"/>
    <property type="match status" value="1"/>
</dbReference>
<sequence>MEHHILKVALGVDVSKDNLAVCLCRLTVNLTKEFEDPFEVSNDLPGFKKLIRWLDKQVASRENLWIVMESTGIYHEAFVYYLYEAGFNVSVMQSGRVKRYAQSLDQRSKTDALDSRMLAMLGCERALPLWTPPDPILRELKGLSRERSFLLKEKQIEKNRLHASEHSVYSNKRELRRYKQRLKLIARQLEEIEKEMMELINASSYLKGRIKHLESIPGISFVSAATVVGETLGFTGFTNAKQLTSYAGFDVVLKESGAYKGKTRISKKGNKNIRRALYMPAMTAVRCNPTLKKFYERVKPTKAKPMIALVAVERKLLVLMYSLWKNEINYDPEYEQKKTARTEVLAAQDRSNLALTSS</sequence>
<comment type="caution">
    <text evidence="4">The sequence shown here is derived from an EMBL/GenBank/DDBJ whole genome shotgun (WGS) entry which is preliminary data.</text>
</comment>
<evidence type="ECO:0000313" key="5">
    <source>
        <dbReference type="Proteomes" id="UP000051643"/>
    </source>
</evidence>
<dbReference type="InterPro" id="IPR003346">
    <property type="entry name" value="Transposase_20"/>
</dbReference>
<accession>A0A0Q9ZET4</accession>
<feature type="domain" description="Transposase IS110-like N-terminal" evidence="2">
    <location>
        <begin position="10"/>
        <end position="163"/>
    </location>
</feature>
<feature type="coiled-coil region" evidence="1">
    <location>
        <begin position="175"/>
        <end position="202"/>
    </location>
</feature>
<feature type="domain" description="Transposase IS116/IS110/IS902 C-terminal" evidence="3">
    <location>
        <begin position="211"/>
        <end position="296"/>
    </location>
</feature>
<dbReference type="InterPro" id="IPR002525">
    <property type="entry name" value="Transp_IS110-like_N"/>
</dbReference>
<gene>
    <name evidence="4" type="ORF">APR42_16860</name>
</gene>
<evidence type="ECO:0000313" key="4">
    <source>
        <dbReference type="EMBL" id="KRG28090.1"/>
    </source>
</evidence>
<dbReference type="Proteomes" id="UP000051643">
    <property type="component" value="Unassembled WGS sequence"/>
</dbReference>
<name>A0A0Q9ZET4_9FLAO</name>
<keyword evidence="1" id="KW-0175">Coiled coil</keyword>
<dbReference type="GO" id="GO:0004803">
    <property type="term" value="F:transposase activity"/>
    <property type="evidence" value="ECO:0007669"/>
    <property type="project" value="InterPro"/>
</dbReference>
<keyword evidence="5" id="KW-1185">Reference proteome</keyword>
<protein>
    <submittedName>
        <fullName evidence="4">Uncharacterized protein</fullName>
    </submittedName>
</protein>
<dbReference type="NCBIfam" id="NF033542">
    <property type="entry name" value="transpos_IS110"/>
    <property type="match status" value="1"/>
</dbReference>
<dbReference type="InterPro" id="IPR047650">
    <property type="entry name" value="Transpos_IS110"/>
</dbReference>
<reference evidence="4" key="1">
    <citation type="submission" date="2015-10" db="EMBL/GenBank/DDBJ databases">
        <title>Draft genome sequence of Salegentibacter mishustinae KCTC 12263.</title>
        <authorList>
            <person name="Lin W."/>
            <person name="Zheng Q."/>
        </authorList>
    </citation>
    <scope>NUCLEOTIDE SEQUENCE [LARGE SCALE GENOMIC DNA]</scope>
    <source>
        <strain evidence="4">KCTC 12263</strain>
    </source>
</reference>
<dbReference type="Pfam" id="PF02371">
    <property type="entry name" value="Transposase_20"/>
    <property type="match status" value="1"/>
</dbReference>
<dbReference type="GO" id="GO:0006313">
    <property type="term" value="P:DNA transposition"/>
    <property type="evidence" value="ECO:0007669"/>
    <property type="project" value="InterPro"/>
</dbReference>
<dbReference type="PANTHER" id="PTHR33055">
    <property type="entry name" value="TRANSPOSASE FOR INSERTION SEQUENCE ELEMENT IS1111A"/>
    <property type="match status" value="1"/>
</dbReference>
<dbReference type="OrthoDB" id="964423at2"/>
<organism evidence="4 5">
    <name type="scientific">Salegentibacter mishustinae</name>
    <dbReference type="NCBI Taxonomy" id="270918"/>
    <lineage>
        <taxon>Bacteria</taxon>
        <taxon>Pseudomonadati</taxon>
        <taxon>Bacteroidota</taxon>
        <taxon>Flavobacteriia</taxon>
        <taxon>Flavobacteriales</taxon>
        <taxon>Flavobacteriaceae</taxon>
        <taxon>Salegentibacter</taxon>
    </lineage>
</organism>
<proteinExistence type="predicted"/>
<dbReference type="Pfam" id="PF01548">
    <property type="entry name" value="DEDD_Tnp_IS110"/>
    <property type="match status" value="1"/>
</dbReference>
<evidence type="ECO:0000259" key="2">
    <source>
        <dbReference type="Pfam" id="PF01548"/>
    </source>
</evidence>
<dbReference type="RefSeq" id="WP_057482356.1">
    <property type="nucleotide sequence ID" value="NZ_BMWR01000026.1"/>
</dbReference>
<evidence type="ECO:0000256" key="1">
    <source>
        <dbReference type="SAM" id="Coils"/>
    </source>
</evidence>
<dbReference type="AlphaFoldDB" id="A0A0Q9ZET4"/>